<evidence type="ECO:0000313" key="3">
    <source>
        <dbReference type="Proteomes" id="UP000071392"/>
    </source>
</evidence>
<dbReference type="Proteomes" id="UP000071392">
    <property type="component" value="Unassembled WGS sequence"/>
</dbReference>
<dbReference type="CDD" id="cd06433">
    <property type="entry name" value="GT_2_WfgS_like"/>
    <property type="match status" value="1"/>
</dbReference>
<dbReference type="EMBL" id="LSZP01000010">
    <property type="protein sequence ID" value="KXU37235.1"/>
    <property type="molecule type" value="Genomic_DNA"/>
</dbReference>
<dbReference type="PANTHER" id="PTHR43685">
    <property type="entry name" value="GLYCOSYLTRANSFERASE"/>
    <property type="match status" value="1"/>
</dbReference>
<name>A0A139SRK8_9BACT</name>
<organism evidence="2 3">
    <name type="scientific">Cephaloticoccus capnophilus</name>
    <dbReference type="NCBI Taxonomy" id="1548208"/>
    <lineage>
        <taxon>Bacteria</taxon>
        <taxon>Pseudomonadati</taxon>
        <taxon>Verrucomicrobiota</taxon>
        <taxon>Opitutia</taxon>
        <taxon>Opitutales</taxon>
        <taxon>Opitutaceae</taxon>
        <taxon>Cephaloticoccus</taxon>
    </lineage>
</organism>
<gene>
    <name evidence="2" type="ORF">AXK12_02130</name>
</gene>
<comment type="caution">
    <text evidence="2">The sequence shown here is derived from an EMBL/GenBank/DDBJ whole genome shotgun (WGS) entry which is preliminary data.</text>
</comment>
<dbReference type="RefSeq" id="WP_068711015.1">
    <property type="nucleotide sequence ID" value="NZ_LSZP01000010.1"/>
</dbReference>
<dbReference type="PANTHER" id="PTHR43685:SF2">
    <property type="entry name" value="GLYCOSYLTRANSFERASE 2-LIKE DOMAIN-CONTAINING PROTEIN"/>
    <property type="match status" value="1"/>
</dbReference>
<dbReference type="AlphaFoldDB" id="A0A139SRK8"/>
<reference evidence="2 3" key="1">
    <citation type="submission" date="2016-02" db="EMBL/GenBank/DDBJ databases">
        <authorList>
            <person name="Wen L."/>
            <person name="He K."/>
            <person name="Yang H."/>
        </authorList>
    </citation>
    <scope>NUCLEOTIDE SEQUENCE [LARGE SCALE GENOMIC DNA]</scope>
    <source>
        <strain evidence="2 3">CV41</strain>
    </source>
</reference>
<sequence length="433" mass="49210">MPAAAPPPIATSPRYHIDRPSNFERFPTRLLILTGWCFAETGPAVVSILLRCDNGHSLSTPVALARPEVKAATPTAPSETIGFELRGILEKGQRTLSVFARLEDGSEHLLFTRNTRVCDSLRPLWLRNARAHYDEFFESQASNQARYAPRPISPERFPTHPVKARLRDASPRFAIVTPSYNQALWLPETMASVLDQQPGAQVDYVLQDGGSTDGSVELIRAQADRLHAWESGPDGGQSRAIINGFAKTTGGPDDLMAWLNSDDFYLPGALRYVANYFATHPEVDAVYGHRILVDEHSREISRWWLPSHDHALTLINDPVPQETLFWRRRIWDKVGGLNPDYRYAMDWELILRFQAAGARIVRLPYFLGCFRTHALQKSYAEQESGAIHETLKLRERGFGRPFTPMEFSTHPRLLRHLRRSALTEWLWKRGIRI</sequence>
<dbReference type="STRING" id="1548208.AXK12_02130"/>
<feature type="domain" description="Glycosyltransferase 2-like" evidence="1">
    <location>
        <begin position="175"/>
        <end position="302"/>
    </location>
</feature>
<dbReference type="InterPro" id="IPR029044">
    <property type="entry name" value="Nucleotide-diphossugar_trans"/>
</dbReference>
<dbReference type="InterPro" id="IPR050834">
    <property type="entry name" value="Glycosyltransf_2"/>
</dbReference>
<proteinExistence type="predicted"/>
<evidence type="ECO:0000259" key="1">
    <source>
        <dbReference type="Pfam" id="PF00535"/>
    </source>
</evidence>
<dbReference type="SUPFAM" id="SSF53448">
    <property type="entry name" value="Nucleotide-diphospho-sugar transferases"/>
    <property type="match status" value="1"/>
</dbReference>
<dbReference type="InterPro" id="IPR001173">
    <property type="entry name" value="Glyco_trans_2-like"/>
</dbReference>
<keyword evidence="3" id="KW-1185">Reference proteome</keyword>
<protein>
    <recommendedName>
        <fullName evidence="1">Glycosyltransferase 2-like domain-containing protein</fullName>
    </recommendedName>
</protein>
<accession>A0A139SRK8</accession>
<dbReference type="Pfam" id="PF00535">
    <property type="entry name" value="Glycos_transf_2"/>
    <property type="match status" value="1"/>
</dbReference>
<dbReference type="Gene3D" id="3.90.550.10">
    <property type="entry name" value="Spore Coat Polysaccharide Biosynthesis Protein SpsA, Chain A"/>
    <property type="match status" value="1"/>
</dbReference>
<evidence type="ECO:0000313" key="2">
    <source>
        <dbReference type="EMBL" id="KXU37235.1"/>
    </source>
</evidence>
<dbReference type="OrthoDB" id="396512at2"/>